<evidence type="ECO:0000256" key="1">
    <source>
        <dbReference type="SAM" id="Phobius"/>
    </source>
</evidence>
<feature type="transmembrane region" description="Helical" evidence="1">
    <location>
        <begin position="25"/>
        <end position="44"/>
    </location>
</feature>
<gene>
    <name evidence="2" type="ORF">LCGC14_0354800</name>
</gene>
<keyword evidence="1" id="KW-1133">Transmembrane helix</keyword>
<reference evidence="2" key="1">
    <citation type="journal article" date="2015" name="Nature">
        <title>Complex archaea that bridge the gap between prokaryotes and eukaryotes.</title>
        <authorList>
            <person name="Spang A."/>
            <person name="Saw J.H."/>
            <person name="Jorgensen S.L."/>
            <person name="Zaremba-Niedzwiedzka K."/>
            <person name="Martijn J."/>
            <person name="Lind A.E."/>
            <person name="van Eijk R."/>
            <person name="Schleper C."/>
            <person name="Guy L."/>
            <person name="Ettema T.J."/>
        </authorList>
    </citation>
    <scope>NUCLEOTIDE SEQUENCE</scope>
</reference>
<keyword evidence="1" id="KW-0812">Transmembrane</keyword>
<name>A0A0F9T9M3_9ZZZZ</name>
<sequence>MENGQMFYLGSIMMWTGAFAGPSNGATLTLAVGAFMQMVAAIVLTGSF</sequence>
<proteinExistence type="predicted"/>
<comment type="caution">
    <text evidence="2">The sequence shown here is derived from an EMBL/GenBank/DDBJ whole genome shotgun (WGS) entry which is preliminary data.</text>
</comment>
<keyword evidence="1" id="KW-0472">Membrane</keyword>
<evidence type="ECO:0000313" key="2">
    <source>
        <dbReference type="EMBL" id="KKN77915.1"/>
    </source>
</evidence>
<organism evidence="2">
    <name type="scientific">marine sediment metagenome</name>
    <dbReference type="NCBI Taxonomy" id="412755"/>
    <lineage>
        <taxon>unclassified sequences</taxon>
        <taxon>metagenomes</taxon>
        <taxon>ecological metagenomes</taxon>
    </lineage>
</organism>
<accession>A0A0F9T9M3</accession>
<dbReference type="EMBL" id="LAZR01000271">
    <property type="protein sequence ID" value="KKN77915.1"/>
    <property type="molecule type" value="Genomic_DNA"/>
</dbReference>
<dbReference type="AlphaFoldDB" id="A0A0F9T9M3"/>
<protein>
    <submittedName>
        <fullName evidence="2">Uncharacterized protein</fullName>
    </submittedName>
</protein>